<evidence type="ECO:0000313" key="2">
    <source>
        <dbReference type="EMBL" id="KAL1877881.1"/>
    </source>
</evidence>
<dbReference type="InterPro" id="IPR027417">
    <property type="entry name" value="P-loop_NTPase"/>
</dbReference>
<protein>
    <recommendedName>
        <fullName evidence="4">G domain-containing protein</fullName>
    </recommendedName>
</protein>
<dbReference type="EMBL" id="JAWRVE010000013">
    <property type="protein sequence ID" value="KAL1877881.1"/>
    <property type="molecule type" value="Genomic_DNA"/>
</dbReference>
<evidence type="ECO:0000256" key="1">
    <source>
        <dbReference type="SAM" id="MobiDB-lite"/>
    </source>
</evidence>
<comment type="caution">
    <text evidence="2">The sequence shown here is derived from an EMBL/GenBank/DDBJ whole genome shotgun (WGS) entry which is preliminary data.</text>
</comment>
<organism evidence="2 3">
    <name type="scientific">Diaporthe australafricana</name>
    <dbReference type="NCBI Taxonomy" id="127596"/>
    <lineage>
        <taxon>Eukaryota</taxon>
        <taxon>Fungi</taxon>
        <taxon>Dikarya</taxon>
        <taxon>Ascomycota</taxon>
        <taxon>Pezizomycotina</taxon>
        <taxon>Sordariomycetes</taxon>
        <taxon>Sordariomycetidae</taxon>
        <taxon>Diaporthales</taxon>
        <taxon>Diaporthaceae</taxon>
        <taxon>Diaporthe</taxon>
    </lineage>
</organism>
<sequence>MSDSLQEGKSVSVPEEITKSRPWTFRYSNGAEITMHDLRPSHKHGNLQDVPRKRLKKRNSERTGTYTHNIELNQGFHGFALGSRSVFNPDSSLIAYSGAWVGKSTLLNRVFGIAMTQENSDQRGRHDIEEGFESDQHPGIIIHDSEGFQTGNNKEVSAFKKFLKARSGNRMVRENLHAIWLCIDTDTDRPVQSALANVLQEVVEIAPSIPVVIVGTKKDKYVLLNKSEQSEAELLVDREAMFRQRFEAEHDTSPFWPELKAKFAFVSRYDPESIKALIHITKSSFNDTEVSEAMCAAQVPDIDAKIDQAVERTLKFLRATVAAAGAGVGTGVISTMTTPTISRILCTEIACQCFGIPKANISDINTILTDVVCKNLAPFMVQSLSQSVIIWGGAICMTCTTGIGGIPLILGAPLLEAPVAVRMVLKCACDLILILDQAFREFGKSIRREEFERVASRYMKSRLRVKKNGFEVELPRKKLIHREINEMVPWISKRAYEAHSRKSLAKYREGMKDIIAKYRFGQGKSAEVESLDDITIGNSVESLPLCISEDEEDMQQFRGEFDDVTDKEQQKRVLTWRGME</sequence>
<dbReference type="Proteomes" id="UP001583177">
    <property type="component" value="Unassembled WGS sequence"/>
</dbReference>
<name>A0ABR3XPF9_9PEZI</name>
<feature type="region of interest" description="Disordered" evidence="1">
    <location>
        <begin position="37"/>
        <end position="63"/>
    </location>
</feature>
<proteinExistence type="predicted"/>
<keyword evidence="3" id="KW-1185">Reference proteome</keyword>
<accession>A0ABR3XPF9</accession>
<dbReference type="Gene3D" id="3.40.50.300">
    <property type="entry name" value="P-loop containing nucleotide triphosphate hydrolases"/>
    <property type="match status" value="1"/>
</dbReference>
<gene>
    <name evidence="2" type="ORF">Daus18300_002234</name>
</gene>
<evidence type="ECO:0000313" key="3">
    <source>
        <dbReference type="Proteomes" id="UP001583177"/>
    </source>
</evidence>
<dbReference type="SUPFAM" id="SSF52540">
    <property type="entry name" value="P-loop containing nucleoside triphosphate hydrolases"/>
    <property type="match status" value="1"/>
</dbReference>
<evidence type="ECO:0008006" key="4">
    <source>
        <dbReference type="Google" id="ProtNLM"/>
    </source>
</evidence>
<dbReference type="CDD" id="cd00882">
    <property type="entry name" value="Ras_like_GTPase"/>
    <property type="match status" value="1"/>
</dbReference>
<reference evidence="2 3" key="1">
    <citation type="journal article" date="2024" name="IMA Fungus">
        <title>IMA Genome - F19 : A genome assembly and annotation guide to empower mycologists, including annotated draft genome sequences of Ceratocystis pirilliformis, Diaporthe australafricana, Fusarium ophioides, Paecilomyces lecythidis, and Sporothrix stenoceras.</title>
        <authorList>
            <person name="Aylward J."/>
            <person name="Wilson A.M."/>
            <person name="Visagie C.M."/>
            <person name="Spraker J."/>
            <person name="Barnes I."/>
            <person name="Buitendag C."/>
            <person name="Ceriani C."/>
            <person name="Del Mar Angel L."/>
            <person name="du Plessis D."/>
            <person name="Fuchs T."/>
            <person name="Gasser K."/>
            <person name="Kramer D."/>
            <person name="Li W."/>
            <person name="Munsamy K."/>
            <person name="Piso A."/>
            <person name="Price J.L."/>
            <person name="Sonnekus B."/>
            <person name="Thomas C."/>
            <person name="van der Nest A."/>
            <person name="van Dijk A."/>
            <person name="van Heerden A."/>
            <person name="van Vuuren N."/>
            <person name="Yilmaz N."/>
            <person name="Duong T.A."/>
            <person name="van der Merwe N.A."/>
            <person name="Wingfield M.J."/>
            <person name="Wingfield B.D."/>
        </authorList>
    </citation>
    <scope>NUCLEOTIDE SEQUENCE [LARGE SCALE GENOMIC DNA]</scope>
    <source>
        <strain evidence="2 3">CMW 18300</strain>
    </source>
</reference>